<evidence type="ECO:0000256" key="1">
    <source>
        <dbReference type="SAM" id="MobiDB-lite"/>
    </source>
</evidence>
<dbReference type="RefSeq" id="WP_172875885.1">
    <property type="nucleotide sequence ID" value="NZ_LT607754.1"/>
</dbReference>
<dbReference type="Proteomes" id="UP000198221">
    <property type="component" value="Chromosome I"/>
</dbReference>
<dbReference type="AlphaFoldDB" id="A0A1C5JLN0"/>
<gene>
    <name evidence="3" type="ORF">GA0070613_4834</name>
</gene>
<dbReference type="Pfam" id="PF08309">
    <property type="entry name" value="LVIVD"/>
    <property type="match status" value="2"/>
</dbReference>
<dbReference type="EMBL" id="LT607754">
    <property type="protein sequence ID" value="SCG70926.1"/>
    <property type="molecule type" value="Genomic_DNA"/>
</dbReference>
<evidence type="ECO:0000256" key="2">
    <source>
        <dbReference type="SAM" id="SignalP"/>
    </source>
</evidence>
<feature type="chain" id="PRO_5008719783" evidence="2">
    <location>
        <begin position="29"/>
        <end position="441"/>
    </location>
</feature>
<dbReference type="InterPro" id="IPR013211">
    <property type="entry name" value="LVIVD"/>
</dbReference>
<feature type="region of interest" description="Disordered" evidence="1">
    <location>
        <begin position="28"/>
        <end position="50"/>
    </location>
</feature>
<feature type="signal peptide" evidence="2">
    <location>
        <begin position="1"/>
        <end position="28"/>
    </location>
</feature>
<dbReference type="SUPFAM" id="SSF82171">
    <property type="entry name" value="DPP6 N-terminal domain-like"/>
    <property type="match status" value="1"/>
</dbReference>
<keyword evidence="4" id="KW-1185">Reference proteome</keyword>
<organism evidence="3 4">
    <name type="scientific">Micromonospora inositola</name>
    <dbReference type="NCBI Taxonomy" id="47865"/>
    <lineage>
        <taxon>Bacteria</taxon>
        <taxon>Bacillati</taxon>
        <taxon>Actinomycetota</taxon>
        <taxon>Actinomycetes</taxon>
        <taxon>Micromonosporales</taxon>
        <taxon>Micromonosporaceae</taxon>
        <taxon>Micromonospora</taxon>
    </lineage>
</organism>
<evidence type="ECO:0000313" key="3">
    <source>
        <dbReference type="EMBL" id="SCG70926.1"/>
    </source>
</evidence>
<keyword evidence="2" id="KW-0732">Signal</keyword>
<proteinExistence type="predicted"/>
<protein>
    <submittedName>
        <fullName evidence="3">Uncharacterized conserved protein</fullName>
    </submittedName>
</protein>
<sequence length="441" mass="47065">MRRPSRIRSLVVAGAALLLATISSPAQAHEPWDDGSVPPPPPSSPADGYSRNMHLLSTAEHTGGVNSDLAFSGNLVFAGHYGGFRIIDIAEPGTPVELADVHCNGPQGDVSVWGDLLFLSVDTPQSTPGCEGSRNVTASTPGAWEGVRVFDVSDPSAPRFLQAIRTDCGSHTHTLVPREEGGTYIYVASYPLSASNIGPDCQAPFERISVIDVPGGDAIAGLAAKVVAEPTIKGIDHFSGASGDFFACHDIQVLTPRKLAAAACLSQGQLWDISNPLAPRVTANIDTADVDIWHSAAFTHDGKHVTFGDEYFGPAKEPFGAIWTYAVDNPSTPLSHLRIPRAEPSTYHNFNYVPVAGRNILVSSAYGSGTSVVDLTDPSNPKEIGHYDMRSNQWSTYWYNGLIVANDISRGVDVLRFSGPETAGARHLPMLNPQTQTFLLN</sequence>
<accession>A0A1C5JLN0</accession>
<name>A0A1C5JLN0_9ACTN</name>
<evidence type="ECO:0000313" key="4">
    <source>
        <dbReference type="Proteomes" id="UP000198221"/>
    </source>
</evidence>
<reference evidence="4" key="1">
    <citation type="submission" date="2016-06" db="EMBL/GenBank/DDBJ databases">
        <authorList>
            <person name="Varghese N."/>
            <person name="Submissions Spin"/>
        </authorList>
    </citation>
    <scope>NUCLEOTIDE SEQUENCE [LARGE SCALE GENOMIC DNA]</scope>
    <source>
        <strain evidence="4">DSM 43819</strain>
    </source>
</reference>